<evidence type="ECO:0000256" key="2">
    <source>
        <dbReference type="ARBA" id="ARBA00004651"/>
    </source>
</evidence>
<dbReference type="InterPro" id="IPR036097">
    <property type="entry name" value="HisK_dim/P_sf"/>
</dbReference>
<dbReference type="SUPFAM" id="SSF47384">
    <property type="entry name" value="Homodimeric domain of signal transducing histidine kinase"/>
    <property type="match status" value="1"/>
</dbReference>
<dbReference type="AlphaFoldDB" id="A0A3M8ASD6"/>
<dbReference type="GO" id="GO:0005524">
    <property type="term" value="F:ATP binding"/>
    <property type="evidence" value="ECO:0007669"/>
    <property type="project" value="UniProtKB-KW"/>
</dbReference>
<dbReference type="Gene3D" id="6.10.340.10">
    <property type="match status" value="1"/>
</dbReference>
<dbReference type="PROSITE" id="PS50885">
    <property type="entry name" value="HAMP"/>
    <property type="match status" value="1"/>
</dbReference>
<evidence type="ECO:0000256" key="10">
    <source>
        <dbReference type="ARBA" id="ARBA00023012"/>
    </source>
</evidence>
<keyword evidence="11 13" id="KW-0472">Membrane</keyword>
<dbReference type="SMART" id="SM00387">
    <property type="entry name" value="HATPase_c"/>
    <property type="match status" value="1"/>
</dbReference>
<sequence>MKIKTWLLLSYFIVMILPLTAAYVLFVWVQAYHKDLNVEEYVQKQAHLQYLISVLDDPKWYEINAERAQVEKLIQPQVSIVLYNRDGVVLYTSDRLRVSPQFSLGRKQLYENLYSLQQGYRAYGYKQPVFSGPELVGFFDIQLSRDEWVSGVSQRGWLLIGVFIGLFTLIYLAVVRGVNRKLNSRLTHLMQQMTAFAKGETVQELPEGKDEIGQLTGHFHKMRRQIEAARKKLAQEQREKEFMIAAISHDLKTPLMSICAYAESLASEQELSASEREEYRGIIVEKANHMKQMLDDLLMHTLLQSPTYEIELVEVDGGEFFDMLVSDYELLCKEKHIQLLVRSDVSGNVRVNPNQMIRVANNLMSNALRHTKTGMRIWLAAASSDRLPMEWLFNFVKEEARLDTPDSVFFIVQNEGEGIAPDKLPHVFDPLYQADPARGKQAARGAGLGLSITRRILEKHGGDVAIYSKENIGTCVICRLPLMNEEGERT</sequence>
<name>A0A3M8ASD6_9BACL</name>
<dbReference type="Pfam" id="PF00672">
    <property type="entry name" value="HAMP"/>
    <property type="match status" value="1"/>
</dbReference>
<keyword evidence="9" id="KW-0067">ATP-binding</keyword>
<comment type="caution">
    <text evidence="17">The sequence shown here is derived from an EMBL/GenBank/DDBJ whole genome shotgun (WGS) entry which is preliminary data.</text>
</comment>
<comment type="catalytic activity">
    <reaction evidence="1">
        <text>ATP + protein L-histidine = ADP + protein N-phospho-L-histidine.</text>
        <dbReference type="EC" id="2.7.13.3"/>
    </reaction>
</comment>
<evidence type="ECO:0000256" key="4">
    <source>
        <dbReference type="ARBA" id="ARBA00022475"/>
    </source>
</evidence>
<evidence type="ECO:0000256" key="7">
    <source>
        <dbReference type="ARBA" id="ARBA00022741"/>
    </source>
</evidence>
<dbReference type="InterPro" id="IPR003594">
    <property type="entry name" value="HATPase_dom"/>
</dbReference>
<dbReference type="Proteomes" id="UP000317180">
    <property type="component" value="Unassembled WGS sequence"/>
</dbReference>
<dbReference type="OrthoDB" id="335833at2"/>
<dbReference type="InterPro" id="IPR004358">
    <property type="entry name" value="Sig_transdc_His_kin-like_C"/>
</dbReference>
<dbReference type="Pfam" id="PF00512">
    <property type="entry name" value="HisKA"/>
    <property type="match status" value="1"/>
</dbReference>
<dbReference type="InterPro" id="IPR003661">
    <property type="entry name" value="HisK_dim/P_dom"/>
</dbReference>
<dbReference type="CDD" id="cd00075">
    <property type="entry name" value="HATPase"/>
    <property type="match status" value="1"/>
</dbReference>
<dbReference type="Pfam" id="PF02518">
    <property type="entry name" value="HATPase_c"/>
    <property type="match status" value="1"/>
</dbReference>
<dbReference type="RefSeq" id="WP_122953025.1">
    <property type="nucleotide sequence ID" value="NZ_BJOD01000011.1"/>
</dbReference>
<comment type="subcellular location">
    <subcellularLocation>
        <location evidence="2">Cell membrane</location>
        <topology evidence="2">Multi-pass membrane protein</topology>
    </subcellularLocation>
</comment>
<dbReference type="CDD" id="cd00082">
    <property type="entry name" value="HisKA"/>
    <property type="match status" value="1"/>
</dbReference>
<dbReference type="SMART" id="SM00388">
    <property type="entry name" value="HisKA"/>
    <property type="match status" value="1"/>
</dbReference>
<dbReference type="PANTHER" id="PTHR43711:SF1">
    <property type="entry name" value="HISTIDINE KINASE 1"/>
    <property type="match status" value="1"/>
</dbReference>
<evidence type="ECO:0000313" key="19">
    <source>
        <dbReference type="Proteomes" id="UP000317180"/>
    </source>
</evidence>
<evidence type="ECO:0000313" key="17">
    <source>
        <dbReference type="EMBL" id="RNB54112.1"/>
    </source>
</evidence>
<keyword evidence="13" id="KW-1133">Transmembrane helix</keyword>
<dbReference type="PROSITE" id="PS50109">
    <property type="entry name" value="HIS_KIN"/>
    <property type="match status" value="1"/>
</dbReference>
<evidence type="ECO:0000256" key="1">
    <source>
        <dbReference type="ARBA" id="ARBA00000085"/>
    </source>
</evidence>
<dbReference type="EMBL" id="BJOD01000011">
    <property type="protein sequence ID" value="GED25172.1"/>
    <property type="molecule type" value="Genomic_DNA"/>
</dbReference>
<evidence type="ECO:0000259" key="14">
    <source>
        <dbReference type="PROSITE" id="PS50109"/>
    </source>
</evidence>
<feature type="transmembrane region" description="Helical" evidence="13">
    <location>
        <begin position="7"/>
        <end position="29"/>
    </location>
</feature>
<dbReference type="SUPFAM" id="SSF55874">
    <property type="entry name" value="ATPase domain of HSP90 chaperone/DNA topoisomerase II/histidine kinase"/>
    <property type="match status" value="1"/>
</dbReference>
<dbReference type="EC" id="2.7.13.3" evidence="3"/>
<dbReference type="InterPro" id="IPR003660">
    <property type="entry name" value="HAMP_dom"/>
</dbReference>
<evidence type="ECO:0000256" key="13">
    <source>
        <dbReference type="SAM" id="Phobius"/>
    </source>
</evidence>
<dbReference type="GeneID" id="82810827"/>
<keyword evidence="19" id="KW-1185">Reference proteome</keyword>
<feature type="coiled-coil region" evidence="12">
    <location>
        <begin position="219"/>
        <end position="246"/>
    </location>
</feature>
<evidence type="ECO:0000313" key="18">
    <source>
        <dbReference type="Proteomes" id="UP000276178"/>
    </source>
</evidence>
<evidence type="ECO:0000256" key="3">
    <source>
        <dbReference type="ARBA" id="ARBA00012438"/>
    </source>
</evidence>
<evidence type="ECO:0000256" key="11">
    <source>
        <dbReference type="ARBA" id="ARBA00023136"/>
    </source>
</evidence>
<dbReference type="Gene3D" id="3.30.565.10">
    <property type="entry name" value="Histidine kinase-like ATPase, C-terminal domain"/>
    <property type="match status" value="1"/>
</dbReference>
<dbReference type="GO" id="GO:0005886">
    <property type="term" value="C:plasma membrane"/>
    <property type="evidence" value="ECO:0007669"/>
    <property type="project" value="UniProtKB-SubCell"/>
</dbReference>
<dbReference type="Gene3D" id="1.10.287.130">
    <property type="match status" value="1"/>
</dbReference>
<dbReference type="InterPro" id="IPR050736">
    <property type="entry name" value="Sensor_HK_Regulatory"/>
</dbReference>
<reference evidence="16 19" key="2">
    <citation type="submission" date="2019-06" db="EMBL/GenBank/DDBJ databases">
        <title>Whole genome shotgun sequence of Brevibacillus agri NBRC 15538.</title>
        <authorList>
            <person name="Hosoyama A."/>
            <person name="Uohara A."/>
            <person name="Ohji S."/>
            <person name="Ichikawa N."/>
        </authorList>
    </citation>
    <scope>NUCLEOTIDE SEQUENCE [LARGE SCALE GENOMIC DNA]</scope>
    <source>
        <strain evidence="16 19">NBRC 15538</strain>
    </source>
</reference>
<feature type="domain" description="HAMP" evidence="15">
    <location>
        <begin position="180"/>
        <end position="231"/>
    </location>
</feature>
<accession>A0A3M8ASD6</accession>
<dbReference type="CDD" id="cd06225">
    <property type="entry name" value="HAMP"/>
    <property type="match status" value="1"/>
</dbReference>
<dbReference type="PANTHER" id="PTHR43711">
    <property type="entry name" value="TWO-COMPONENT HISTIDINE KINASE"/>
    <property type="match status" value="1"/>
</dbReference>
<dbReference type="GO" id="GO:0000155">
    <property type="term" value="F:phosphorelay sensor kinase activity"/>
    <property type="evidence" value="ECO:0007669"/>
    <property type="project" value="InterPro"/>
</dbReference>
<dbReference type="SMART" id="SM00304">
    <property type="entry name" value="HAMP"/>
    <property type="match status" value="1"/>
</dbReference>
<feature type="transmembrane region" description="Helical" evidence="13">
    <location>
        <begin position="156"/>
        <end position="175"/>
    </location>
</feature>
<evidence type="ECO:0000259" key="15">
    <source>
        <dbReference type="PROSITE" id="PS50885"/>
    </source>
</evidence>
<feature type="domain" description="Histidine kinase" evidence="14">
    <location>
        <begin position="246"/>
        <end position="484"/>
    </location>
</feature>
<keyword evidence="5" id="KW-0597">Phosphoprotein</keyword>
<keyword evidence="4" id="KW-1003">Cell membrane</keyword>
<keyword evidence="7" id="KW-0547">Nucleotide-binding</keyword>
<dbReference type="PRINTS" id="PR00344">
    <property type="entry name" value="BCTRLSENSOR"/>
</dbReference>
<evidence type="ECO:0000256" key="5">
    <source>
        <dbReference type="ARBA" id="ARBA00022553"/>
    </source>
</evidence>
<evidence type="ECO:0000256" key="12">
    <source>
        <dbReference type="SAM" id="Coils"/>
    </source>
</evidence>
<proteinExistence type="predicted"/>
<keyword evidence="13" id="KW-0812">Transmembrane</keyword>
<evidence type="ECO:0000256" key="6">
    <source>
        <dbReference type="ARBA" id="ARBA00022679"/>
    </source>
</evidence>
<gene>
    <name evidence="16" type="ORF">BAG01nite_12740</name>
    <name evidence="17" type="ORF">EB820_14455</name>
</gene>
<dbReference type="InterPro" id="IPR005467">
    <property type="entry name" value="His_kinase_dom"/>
</dbReference>
<keyword evidence="12" id="KW-0175">Coiled coil</keyword>
<keyword evidence="8 17" id="KW-0418">Kinase</keyword>
<keyword evidence="6" id="KW-0808">Transferase</keyword>
<reference evidence="17 18" key="1">
    <citation type="submission" date="2018-10" db="EMBL/GenBank/DDBJ databases">
        <title>Phylogenomics of Brevibacillus.</title>
        <authorList>
            <person name="Dunlap C."/>
        </authorList>
    </citation>
    <scope>NUCLEOTIDE SEQUENCE [LARGE SCALE GENOMIC DNA]</scope>
    <source>
        <strain evidence="17 18">NRRL NRS 1219</strain>
    </source>
</reference>
<protein>
    <recommendedName>
        <fullName evidence="3">histidine kinase</fullName>
        <ecNumber evidence="3">2.7.13.3</ecNumber>
    </recommendedName>
</protein>
<evidence type="ECO:0000256" key="8">
    <source>
        <dbReference type="ARBA" id="ARBA00022777"/>
    </source>
</evidence>
<evidence type="ECO:0000313" key="16">
    <source>
        <dbReference type="EMBL" id="GED25172.1"/>
    </source>
</evidence>
<organism evidence="17 18">
    <name type="scientific">Brevibacillus agri</name>
    <dbReference type="NCBI Taxonomy" id="51101"/>
    <lineage>
        <taxon>Bacteria</taxon>
        <taxon>Bacillati</taxon>
        <taxon>Bacillota</taxon>
        <taxon>Bacilli</taxon>
        <taxon>Bacillales</taxon>
        <taxon>Paenibacillaceae</taxon>
        <taxon>Brevibacillus</taxon>
    </lineage>
</organism>
<dbReference type="InterPro" id="IPR036890">
    <property type="entry name" value="HATPase_C_sf"/>
</dbReference>
<keyword evidence="10" id="KW-0902">Two-component regulatory system</keyword>
<evidence type="ECO:0000256" key="9">
    <source>
        <dbReference type="ARBA" id="ARBA00022840"/>
    </source>
</evidence>
<dbReference type="Proteomes" id="UP000276178">
    <property type="component" value="Unassembled WGS sequence"/>
</dbReference>
<dbReference type="EMBL" id="RHHN01000042">
    <property type="protein sequence ID" value="RNB54112.1"/>
    <property type="molecule type" value="Genomic_DNA"/>
</dbReference>